<name>A0ACC2H0K6_DALPE</name>
<reference evidence="1" key="1">
    <citation type="submission" date="2021-05" db="EMBL/GenBank/DDBJ databases">
        <authorList>
            <person name="Pan Q."/>
            <person name="Jouanno E."/>
            <person name="Zahm M."/>
            <person name="Klopp C."/>
            <person name="Cabau C."/>
            <person name="Louis A."/>
            <person name="Berthelot C."/>
            <person name="Parey E."/>
            <person name="Roest Crollius H."/>
            <person name="Montfort J."/>
            <person name="Robinson-Rechavi M."/>
            <person name="Bouchez O."/>
            <person name="Lampietro C."/>
            <person name="Lopez Roques C."/>
            <person name="Donnadieu C."/>
            <person name="Postlethwait J."/>
            <person name="Bobe J."/>
            <person name="Dillon D."/>
            <person name="Chandos A."/>
            <person name="von Hippel F."/>
            <person name="Guiguen Y."/>
        </authorList>
    </citation>
    <scope>NUCLEOTIDE SEQUENCE</scope>
    <source>
        <strain evidence="1">YG-Jan2019</strain>
    </source>
</reference>
<proteinExistence type="predicted"/>
<comment type="caution">
    <text evidence="1">The sequence shown here is derived from an EMBL/GenBank/DDBJ whole genome shotgun (WGS) entry which is preliminary data.</text>
</comment>
<dbReference type="Proteomes" id="UP001157502">
    <property type="component" value="Chromosome 7"/>
</dbReference>
<evidence type="ECO:0000313" key="1">
    <source>
        <dbReference type="EMBL" id="KAJ8009554.1"/>
    </source>
</evidence>
<keyword evidence="2" id="KW-1185">Reference proteome</keyword>
<dbReference type="EMBL" id="CM055734">
    <property type="protein sequence ID" value="KAJ8009554.1"/>
    <property type="molecule type" value="Genomic_DNA"/>
</dbReference>
<evidence type="ECO:0000313" key="2">
    <source>
        <dbReference type="Proteomes" id="UP001157502"/>
    </source>
</evidence>
<accession>A0ACC2H0K6</accession>
<sequence>MPRFQAPREAVIPSLRSTERRLAKDPEKAAAYRIEMEKLAQAGSIKKLGPDTPTQESESWYIPHHMVSHNGKNRIVFNCSYQFNNQNLNDSLLPGPPLGASLLGVLLRFGEHAVGISGDIKGMFHQVQLLPEDRPLLRFLWRQEKEEPPDVFEWQVLPFGTTCSPCCATLPFSVTSQKTANLGRMCGFPWRDASTWITVSRACRVQQKLDNWWISSEIS</sequence>
<gene>
    <name evidence="1" type="ORF">DPEC_G00090090</name>
</gene>
<organism evidence="1 2">
    <name type="scientific">Dallia pectoralis</name>
    <name type="common">Alaska blackfish</name>
    <dbReference type="NCBI Taxonomy" id="75939"/>
    <lineage>
        <taxon>Eukaryota</taxon>
        <taxon>Metazoa</taxon>
        <taxon>Chordata</taxon>
        <taxon>Craniata</taxon>
        <taxon>Vertebrata</taxon>
        <taxon>Euteleostomi</taxon>
        <taxon>Actinopterygii</taxon>
        <taxon>Neopterygii</taxon>
        <taxon>Teleostei</taxon>
        <taxon>Protacanthopterygii</taxon>
        <taxon>Esociformes</taxon>
        <taxon>Umbridae</taxon>
        <taxon>Dallia</taxon>
    </lineage>
</organism>
<protein>
    <submittedName>
        <fullName evidence="1">Uncharacterized protein</fullName>
    </submittedName>
</protein>